<evidence type="ECO:0000313" key="4">
    <source>
        <dbReference type="EMBL" id="OMJ22000.1"/>
    </source>
</evidence>
<dbReference type="InterPro" id="IPR039301">
    <property type="entry name" value="Sip5/DA2"/>
</dbReference>
<evidence type="ECO:0000259" key="3">
    <source>
        <dbReference type="PROSITE" id="PS50089"/>
    </source>
</evidence>
<evidence type="ECO:0000256" key="1">
    <source>
        <dbReference type="ARBA" id="ARBA00010402"/>
    </source>
</evidence>
<dbReference type="EMBL" id="LSSN01000868">
    <property type="protein sequence ID" value="OMJ22000.1"/>
    <property type="molecule type" value="Genomic_DNA"/>
</dbReference>
<feature type="domain" description="RING-type" evidence="3">
    <location>
        <begin position="193"/>
        <end position="237"/>
    </location>
</feature>
<dbReference type="GO" id="GO:0005737">
    <property type="term" value="C:cytoplasm"/>
    <property type="evidence" value="ECO:0007669"/>
    <property type="project" value="TreeGrafter"/>
</dbReference>
<name>A0A1R1Y587_9FUNG</name>
<gene>
    <name evidence="4" type="ORF">AYI70_g3140</name>
</gene>
<dbReference type="AlphaFoldDB" id="A0A1R1Y587"/>
<sequence length="426" mass="47409">MGNHHSRHIGNYFDGGSLRPYGIYKDGDSDLDFKIIEKLIYERSMAPFYKGADDSEEFTSSKDTIISADKISPHSSQDIQSYSLSKDSSLTSELRQSISGLDISHNKSSLSSSNLKAQHTPKKSILSKIKKGLSSPIDNDLSSSRDTASSHSVKFKFPPTDYNGHTRNNSASKISPEIDSSAFDELKKKVIECPICFLYYPKNINYSVCCKKPICSECFIQFKRTEQHSSTVECPFCLAENFSISYSPPAIILEKQPFKKHSARVKSVSHIVSPVLKASAIGNHKRSHSLTPQNLARCTINCDDIRPAMIKKIERIKREQLQLINRREQIISSLSQPGSNAILVAPRSSISNTISIATNPAVQTLRMSERGRALLNQYRQDGGVSIDDFLLQEAISLSRESFMLHNITGMIETTADANTNNPPQLN</sequence>
<dbReference type="STRING" id="133412.A0A1R1Y587"/>
<comment type="similarity">
    <text evidence="1">Belongs to the SIP5 family.</text>
</comment>
<comment type="caution">
    <text evidence="4">The sequence shown here is derived from an EMBL/GenBank/DDBJ whole genome shotgun (WGS) entry which is preliminary data.</text>
</comment>
<dbReference type="GO" id="GO:0008270">
    <property type="term" value="F:zinc ion binding"/>
    <property type="evidence" value="ECO:0007669"/>
    <property type="project" value="UniProtKB-KW"/>
</dbReference>
<keyword evidence="5" id="KW-1185">Reference proteome</keyword>
<organism evidence="4 5">
    <name type="scientific">Smittium culicis</name>
    <dbReference type="NCBI Taxonomy" id="133412"/>
    <lineage>
        <taxon>Eukaryota</taxon>
        <taxon>Fungi</taxon>
        <taxon>Fungi incertae sedis</taxon>
        <taxon>Zoopagomycota</taxon>
        <taxon>Kickxellomycotina</taxon>
        <taxon>Harpellomycetes</taxon>
        <taxon>Harpellales</taxon>
        <taxon>Legeriomycetaceae</taxon>
        <taxon>Smittium</taxon>
    </lineage>
</organism>
<dbReference type="Proteomes" id="UP000187283">
    <property type="component" value="Unassembled WGS sequence"/>
</dbReference>
<reference evidence="4 5" key="1">
    <citation type="submission" date="2017-01" db="EMBL/GenBank/DDBJ databases">
        <authorList>
            <person name="Mah S.A."/>
            <person name="Swanson W.J."/>
            <person name="Moy G.W."/>
            <person name="Vacquier V.D."/>
        </authorList>
    </citation>
    <scope>NUCLEOTIDE SEQUENCE [LARGE SCALE GENOMIC DNA]</scope>
    <source>
        <strain evidence="4 5">GSMNP</strain>
    </source>
</reference>
<keyword evidence="2" id="KW-0863">Zinc-finger</keyword>
<keyword evidence="2" id="KW-0862">Zinc</keyword>
<proteinExistence type="inferred from homology"/>
<dbReference type="InterPro" id="IPR001841">
    <property type="entry name" value="Znf_RING"/>
</dbReference>
<dbReference type="PROSITE" id="PS50089">
    <property type="entry name" value="ZF_RING_2"/>
    <property type="match status" value="1"/>
</dbReference>
<dbReference type="OrthoDB" id="21471at2759"/>
<dbReference type="PANTHER" id="PTHR31315">
    <property type="entry name" value="PROTEIN SIP5"/>
    <property type="match status" value="1"/>
</dbReference>
<accession>A0A1R1Y587</accession>
<dbReference type="PANTHER" id="PTHR31315:SF1">
    <property type="entry name" value="PROTEIN SIP5"/>
    <property type="match status" value="1"/>
</dbReference>
<evidence type="ECO:0000256" key="2">
    <source>
        <dbReference type="PROSITE-ProRule" id="PRU00175"/>
    </source>
</evidence>
<keyword evidence="2" id="KW-0479">Metal-binding</keyword>
<evidence type="ECO:0000313" key="5">
    <source>
        <dbReference type="Proteomes" id="UP000187283"/>
    </source>
</evidence>
<protein>
    <submittedName>
        <fullName evidence="4">Protein SIP5</fullName>
    </submittedName>
</protein>